<reference evidence="1 2" key="1">
    <citation type="journal article" date="2018" name="Nat. Ecol. Evol.">
        <title>Pezizomycetes genomes reveal the molecular basis of ectomycorrhizal truffle lifestyle.</title>
        <authorList>
            <person name="Murat C."/>
            <person name="Payen T."/>
            <person name="Noel B."/>
            <person name="Kuo A."/>
            <person name="Morin E."/>
            <person name="Chen J."/>
            <person name="Kohler A."/>
            <person name="Krizsan K."/>
            <person name="Balestrini R."/>
            <person name="Da Silva C."/>
            <person name="Montanini B."/>
            <person name="Hainaut M."/>
            <person name="Levati E."/>
            <person name="Barry K.W."/>
            <person name="Belfiori B."/>
            <person name="Cichocki N."/>
            <person name="Clum A."/>
            <person name="Dockter R.B."/>
            <person name="Fauchery L."/>
            <person name="Guy J."/>
            <person name="Iotti M."/>
            <person name="Le Tacon F."/>
            <person name="Lindquist E.A."/>
            <person name="Lipzen A."/>
            <person name="Malagnac F."/>
            <person name="Mello A."/>
            <person name="Molinier V."/>
            <person name="Miyauchi S."/>
            <person name="Poulain J."/>
            <person name="Riccioni C."/>
            <person name="Rubini A."/>
            <person name="Sitrit Y."/>
            <person name="Splivallo R."/>
            <person name="Traeger S."/>
            <person name="Wang M."/>
            <person name="Zifcakova L."/>
            <person name="Wipf D."/>
            <person name="Zambonelli A."/>
            <person name="Paolocci F."/>
            <person name="Nowrousian M."/>
            <person name="Ottonello S."/>
            <person name="Baldrian P."/>
            <person name="Spatafora J.W."/>
            <person name="Henrissat B."/>
            <person name="Nagy L.G."/>
            <person name="Aury J.M."/>
            <person name="Wincker P."/>
            <person name="Grigoriev I.V."/>
            <person name="Bonfante P."/>
            <person name="Martin F.M."/>
        </authorList>
    </citation>
    <scope>NUCLEOTIDE SEQUENCE [LARGE SCALE GENOMIC DNA]</scope>
    <source>
        <strain evidence="1 2">RN42</strain>
    </source>
</reference>
<evidence type="ECO:0000313" key="2">
    <source>
        <dbReference type="Proteomes" id="UP000275078"/>
    </source>
</evidence>
<dbReference type="OrthoDB" id="435188at2759"/>
<organism evidence="1 2">
    <name type="scientific">Ascobolus immersus RN42</name>
    <dbReference type="NCBI Taxonomy" id="1160509"/>
    <lineage>
        <taxon>Eukaryota</taxon>
        <taxon>Fungi</taxon>
        <taxon>Dikarya</taxon>
        <taxon>Ascomycota</taxon>
        <taxon>Pezizomycotina</taxon>
        <taxon>Pezizomycetes</taxon>
        <taxon>Pezizales</taxon>
        <taxon>Ascobolaceae</taxon>
        <taxon>Ascobolus</taxon>
    </lineage>
</organism>
<dbReference type="Proteomes" id="UP000275078">
    <property type="component" value="Unassembled WGS sequence"/>
</dbReference>
<evidence type="ECO:0000313" key="1">
    <source>
        <dbReference type="EMBL" id="RPA78374.1"/>
    </source>
</evidence>
<gene>
    <name evidence="1" type="ORF">BJ508DRAFT_329316</name>
</gene>
<name>A0A3N4I9A0_ASCIM</name>
<evidence type="ECO:0008006" key="3">
    <source>
        <dbReference type="Google" id="ProtNLM"/>
    </source>
</evidence>
<dbReference type="AlphaFoldDB" id="A0A3N4I9A0"/>
<sequence length="224" mass="26291">MTRPTIPDPSKNVNVDHYVQRLCRELSASSSTITKASSSWTPMTPIPSSKIFTLPLEMRLEIYRYCSSFTLLILSHTHPRLQWEICTSKRVLRESFGYHDLSFSLRVKNRDDTSVALAFRLENILGLIDGEELALMLKSAYIRKFKSEYRDLFRMLDDARDTGALWLGGGRNIWKITCLHGCYAFEDGDPETWKGYYCMHCMARRLKQILRFHFRYASYEHKRR</sequence>
<keyword evidence="2" id="KW-1185">Reference proteome</keyword>
<accession>A0A3N4I9A0</accession>
<dbReference type="EMBL" id="ML119712">
    <property type="protein sequence ID" value="RPA78374.1"/>
    <property type="molecule type" value="Genomic_DNA"/>
</dbReference>
<proteinExistence type="predicted"/>
<protein>
    <recommendedName>
        <fullName evidence="3">F-box domain-containing protein</fullName>
    </recommendedName>
</protein>